<dbReference type="GO" id="GO:0035721">
    <property type="term" value="P:intraciliary retrograde transport"/>
    <property type="evidence" value="ECO:0007669"/>
    <property type="project" value="InterPro"/>
</dbReference>
<dbReference type="Pfam" id="PF23145">
    <property type="entry name" value="Zf_2nd_IFT121"/>
    <property type="match status" value="1"/>
</dbReference>
<feature type="domain" description="IFT121-like zinc finger" evidence="9">
    <location>
        <begin position="103"/>
        <end position="143"/>
    </location>
</feature>
<evidence type="ECO:0000313" key="12">
    <source>
        <dbReference type="Proteomes" id="UP000270924"/>
    </source>
</evidence>
<proteinExistence type="predicted"/>
<dbReference type="InParanoid" id="A0A3P7GJM7"/>
<keyword evidence="4" id="KW-0677">Repeat</keyword>
<dbReference type="GO" id="GO:0060271">
    <property type="term" value="P:cilium assembly"/>
    <property type="evidence" value="ECO:0007669"/>
    <property type="project" value="TreeGrafter"/>
</dbReference>
<evidence type="ECO:0000256" key="6">
    <source>
        <dbReference type="ARBA" id="ARBA00023069"/>
    </source>
</evidence>
<keyword evidence="2" id="KW-0963">Cytoplasm</keyword>
<evidence type="ECO:0000259" key="9">
    <source>
        <dbReference type="Pfam" id="PF23145"/>
    </source>
</evidence>
<dbReference type="InterPro" id="IPR056170">
    <property type="entry name" value="Znf_IFT121-like"/>
</dbReference>
<keyword evidence="3" id="KW-0853">WD repeat</keyword>
<dbReference type="PANTHER" id="PTHR14920:SF3">
    <property type="entry name" value="WD REPEAT-CONTAINING PROTEIN 35-LIKE PROTEIN"/>
    <property type="match status" value="1"/>
</dbReference>
<organism evidence="11 12">
    <name type="scientific">Wuchereria bancrofti</name>
    <dbReference type="NCBI Taxonomy" id="6293"/>
    <lineage>
        <taxon>Eukaryota</taxon>
        <taxon>Metazoa</taxon>
        <taxon>Ecdysozoa</taxon>
        <taxon>Nematoda</taxon>
        <taxon>Chromadorea</taxon>
        <taxon>Rhabditida</taxon>
        <taxon>Spirurina</taxon>
        <taxon>Spiruromorpha</taxon>
        <taxon>Filarioidea</taxon>
        <taxon>Onchocercidae</taxon>
        <taxon>Wuchereria</taxon>
    </lineage>
</organism>
<evidence type="ECO:0000256" key="3">
    <source>
        <dbReference type="ARBA" id="ARBA00022574"/>
    </source>
</evidence>
<dbReference type="GO" id="GO:0030991">
    <property type="term" value="C:intraciliary transport particle A"/>
    <property type="evidence" value="ECO:0007669"/>
    <property type="project" value="TreeGrafter"/>
</dbReference>
<keyword evidence="7" id="KW-0206">Cytoskeleton</keyword>
<evidence type="ECO:0000259" key="10">
    <source>
        <dbReference type="Pfam" id="PF25768"/>
    </source>
</evidence>
<evidence type="ECO:0000256" key="2">
    <source>
        <dbReference type="ARBA" id="ARBA00022490"/>
    </source>
</evidence>
<dbReference type="GO" id="GO:0005929">
    <property type="term" value="C:cilium"/>
    <property type="evidence" value="ECO:0007669"/>
    <property type="project" value="TreeGrafter"/>
</dbReference>
<evidence type="ECO:0000313" key="11">
    <source>
        <dbReference type="EMBL" id="VDM22858.1"/>
    </source>
</evidence>
<name>A0A3P7GJM7_WUCBA</name>
<keyword evidence="8" id="KW-0966">Cell projection</keyword>
<dbReference type="EMBL" id="UYWW01013022">
    <property type="protein sequence ID" value="VDM22858.1"/>
    <property type="molecule type" value="Genomic_DNA"/>
</dbReference>
<keyword evidence="6" id="KW-0969">Cilium</keyword>
<evidence type="ECO:0000256" key="1">
    <source>
        <dbReference type="ARBA" id="ARBA00004120"/>
    </source>
</evidence>
<feature type="domain" description="IFT121-like TPR repeats" evidence="10">
    <location>
        <begin position="1"/>
        <end position="72"/>
    </location>
</feature>
<dbReference type="OrthoDB" id="10260567at2759"/>
<keyword evidence="12" id="KW-1185">Reference proteome</keyword>
<reference evidence="11 12" key="1">
    <citation type="submission" date="2018-11" db="EMBL/GenBank/DDBJ databases">
        <authorList>
            <consortium name="Pathogen Informatics"/>
        </authorList>
    </citation>
    <scope>NUCLEOTIDE SEQUENCE [LARGE SCALE GENOMIC DNA]</scope>
</reference>
<dbReference type="InterPro" id="IPR040379">
    <property type="entry name" value="WDR19/dyf-2"/>
</dbReference>
<dbReference type="PANTHER" id="PTHR14920">
    <property type="entry name" value="OSMOTIC AVOIDANCE ABNORMAL PROTEIN 1/WD REPEAT MEMBRANE PROTEIN"/>
    <property type="match status" value="1"/>
</dbReference>
<protein>
    <submittedName>
        <fullName evidence="11">Uncharacterized protein</fullName>
    </submittedName>
</protein>
<evidence type="ECO:0000256" key="5">
    <source>
        <dbReference type="ARBA" id="ARBA00022794"/>
    </source>
</evidence>
<accession>A0A3P7GJM7</accession>
<dbReference type="Pfam" id="PF25768">
    <property type="entry name" value="TPR_IFT121"/>
    <property type="match status" value="1"/>
</dbReference>
<keyword evidence="5" id="KW-0970">Cilium biogenesis/degradation</keyword>
<dbReference type="OMA" id="NICIASG"/>
<dbReference type="Proteomes" id="UP000270924">
    <property type="component" value="Unassembled WGS sequence"/>
</dbReference>
<evidence type="ECO:0000256" key="7">
    <source>
        <dbReference type="ARBA" id="ARBA00023212"/>
    </source>
</evidence>
<evidence type="ECO:0000256" key="4">
    <source>
        <dbReference type="ARBA" id="ARBA00022737"/>
    </source>
</evidence>
<dbReference type="AlphaFoldDB" id="A0A3P7GJM7"/>
<gene>
    <name evidence="11" type="ORF">WBA_LOCUS12694</name>
</gene>
<sequence>MMTALHLTDYEDLIDPAEIYSLLALSSCATRQFAVCSRAFIKLENLEAFTVDEKESYKKLAMKIFTKYSPKDTQMKKVECTSCYAQIQDYCQVCPSCDIKFSTCVVTGRPLLAKKFWLCPTCKHHAYEEEINLLQFCPLCHGKL</sequence>
<evidence type="ECO:0000256" key="8">
    <source>
        <dbReference type="ARBA" id="ARBA00023273"/>
    </source>
</evidence>
<comment type="subcellular location">
    <subcellularLocation>
        <location evidence="1">Cytoplasm</location>
        <location evidence="1">Cytoskeleton</location>
        <location evidence="1">Cilium basal body</location>
    </subcellularLocation>
</comment>
<dbReference type="InterPro" id="IPR057979">
    <property type="entry name" value="TPR_IFT121"/>
</dbReference>